<sequence length="314" mass="34184">MLLPHNWLAFVPLAVLILPVCAAPTPPAPAASLEPEPKSPTRYKVTIVDMDGDKDEKPVPSSTHTLIKNLIFDMGEGLKDGKGAKGKEVIPQYKVTEAKEPAKTITVYFKLSGGNFCPETQKCYGYLVVTMGTLKTNMVVGAVITKTGENSFAVVDRIPVREIRYMASKYIHQLEYYKFLIMFAPIKEWAKAMAEGTAVVAVSEVLWGISVLNKPKAPRAKPKPANTVPRPQLQVPHSHLQVARPLHAKSGAEPDSPPYPWRRLPPLPAVRGAGRRPVRETLARIAPLRGAGPPSDAQETGDRMLPGASSGHPQ</sequence>
<keyword evidence="2" id="KW-0732">Signal</keyword>
<accession>A0A9P5PUT8</accession>
<evidence type="ECO:0000256" key="2">
    <source>
        <dbReference type="SAM" id="SignalP"/>
    </source>
</evidence>
<keyword evidence="4" id="KW-1185">Reference proteome</keyword>
<feature type="signal peptide" evidence="2">
    <location>
        <begin position="1"/>
        <end position="22"/>
    </location>
</feature>
<evidence type="ECO:0000313" key="3">
    <source>
        <dbReference type="EMBL" id="KAF9068390.1"/>
    </source>
</evidence>
<evidence type="ECO:0000256" key="1">
    <source>
        <dbReference type="SAM" id="MobiDB-lite"/>
    </source>
</evidence>
<dbReference type="Proteomes" id="UP000772434">
    <property type="component" value="Unassembled WGS sequence"/>
</dbReference>
<feature type="region of interest" description="Disordered" evidence="1">
    <location>
        <begin position="248"/>
        <end position="314"/>
    </location>
</feature>
<feature type="chain" id="PRO_5040165428" evidence="2">
    <location>
        <begin position="23"/>
        <end position="314"/>
    </location>
</feature>
<dbReference type="EMBL" id="JADNRY010000061">
    <property type="protein sequence ID" value="KAF9068390.1"/>
    <property type="molecule type" value="Genomic_DNA"/>
</dbReference>
<name>A0A9P5PUT8_9AGAR</name>
<dbReference type="AlphaFoldDB" id="A0A9P5PUT8"/>
<comment type="caution">
    <text evidence="3">The sequence shown here is derived from an EMBL/GenBank/DDBJ whole genome shotgun (WGS) entry which is preliminary data.</text>
</comment>
<proteinExistence type="predicted"/>
<protein>
    <submittedName>
        <fullName evidence="3">Uncharacterized protein</fullName>
    </submittedName>
</protein>
<feature type="compositionally biased region" description="Pro residues" evidence="1">
    <location>
        <begin position="255"/>
        <end position="268"/>
    </location>
</feature>
<organism evidence="3 4">
    <name type="scientific">Rhodocollybia butyracea</name>
    <dbReference type="NCBI Taxonomy" id="206335"/>
    <lineage>
        <taxon>Eukaryota</taxon>
        <taxon>Fungi</taxon>
        <taxon>Dikarya</taxon>
        <taxon>Basidiomycota</taxon>
        <taxon>Agaricomycotina</taxon>
        <taxon>Agaricomycetes</taxon>
        <taxon>Agaricomycetidae</taxon>
        <taxon>Agaricales</taxon>
        <taxon>Marasmiineae</taxon>
        <taxon>Omphalotaceae</taxon>
        <taxon>Rhodocollybia</taxon>
    </lineage>
</organism>
<gene>
    <name evidence="3" type="ORF">BDP27DRAFT_1421927</name>
</gene>
<evidence type="ECO:0000313" key="4">
    <source>
        <dbReference type="Proteomes" id="UP000772434"/>
    </source>
</evidence>
<reference evidence="3" key="1">
    <citation type="submission" date="2020-11" db="EMBL/GenBank/DDBJ databases">
        <authorList>
            <consortium name="DOE Joint Genome Institute"/>
            <person name="Ahrendt S."/>
            <person name="Riley R."/>
            <person name="Andreopoulos W."/>
            <person name="Labutti K."/>
            <person name="Pangilinan J."/>
            <person name="Ruiz-Duenas F.J."/>
            <person name="Barrasa J.M."/>
            <person name="Sanchez-Garcia M."/>
            <person name="Camarero S."/>
            <person name="Miyauchi S."/>
            <person name="Serrano A."/>
            <person name="Linde D."/>
            <person name="Babiker R."/>
            <person name="Drula E."/>
            <person name="Ayuso-Fernandez I."/>
            <person name="Pacheco R."/>
            <person name="Padilla G."/>
            <person name="Ferreira P."/>
            <person name="Barriuso J."/>
            <person name="Kellner H."/>
            <person name="Castanera R."/>
            <person name="Alfaro M."/>
            <person name="Ramirez L."/>
            <person name="Pisabarro A.G."/>
            <person name="Kuo A."/>
            <person name="Tritt A."/>
            <person name="Lipzen A."/>
            <person name="He G."/>
            <person name="Yan M."/>
            <person name="Ng V."/>
            <person name="Cullen D."/>
            <person name="Martin F."/>
            <person name="Rosso M.-N."/>
            <person name="Henrissat B."/>
            <person name="Hibbett D."/>
            <person name="Martinez A.T."/>
            <person name="Grigoriev I.V."/>
        </authorList>
    </citation>
    <scope>NUCLEOTIDE SEQUENCE</scope>
    <source>
        <strain evidence="3">AH 40177</strain>
    </source>
</reference>